<accession>A0ABY9VW17</accession>
<gene>
    <name evidence="1" type="ORF">RI138_03555</name>
</gene>
<keyword evidence="2" id="KW-1185">Reference proteome</keyword>
<sequence>MGHYRFQDLGMADVQRVGTLQVEECNEIWSDVMTQIGALFPDGDIDAGLAGVLSERNEKYQRDVQSYVDDLGLQNTAVGRTREIAADGGEAMRRAASL</sequence>
<organism evidence="1 2">
    <name type="scientific">Streptomyces durocortorensis</name>
    <dbReference type="NCBI Taxonomy" id="2811104"/>
    <lineage>
        <taxon>Bacteria</taxon>
        <taxon>Bacillati</taxon>
        <taxon>Actinomycetota</taxon>
        <taxon>Actinomycetes</taxon>
        <taxon>Kitasatosporales</taxon>
        <taxon>Streptomycetaceae</taxon>
        <taxon>Streptomyces</taxon>
    </lineage>
</organism>
<evidence type="ECO:0000313" key="2">
    <source>
        <dbReference type="Proteomes" id="UP001303236"/>
    </source>
</evidence>
<dbReference type="Proteomes" id="UP001303236">
    <property type="component" value="Chromosome"/>
</dbReference>
<proteinExistence type="predicted"/>
<protein>
    <submittedName>
        <fullName evidence="1">Uncharacterized protein</fullName>
    </submittedName>
</protein>
<name>A0ABY9VW17_9ACTN</name>
<reference evidence="1 2" key="1">
    <citation type="submission" date="2023-09" db="EMBL/GenBank/DDBJ databases">
        <title>Genome completion map analysis of the actinomycetes C11-1.</title>
        <authorList>
            <person name="Qin P."/>
            <person name="Guan P."/>
        </authorList>
    </citation>
    <scope>NUCLEOTIDE SEQUENCE [LARGE SCALE GENOMIC DNA]</scope>
    <source>
        <strain evidence="1 2">C11-1</strain>
    </source>
</reference>
<dbReference type="EMBL" id="CP134500">
    <property type="protein sequence ID" value="WNF25952.1"/>
    <property type="molecule type" value="Genomic_DNA"/>
</dbReference>
<evidence type="ECO:0000313" key="1">
    <source>
        <dbReference type="EMBL" id="WNF25952.1"/>
    </source>
</evidence>